<proteinExistence type="predicted"/>
<protein>
    <submittedName>
        <fullName evidence="1">Uncharacterized protein</fullName>
    </submittedName>
</protein>
<keyword evidence="2" id="KW-1185">Reference proteome</keyword>
<evidence type="ECO:0000313" key="2">
    <source>
        <dbReference type="Proteomes" id="UP000825015"/>
    </source>
</evidence>
<accession>A0ACA8R486</accession>
<name>A0ACA8R486_METAZ</name>
<dbReference type="EMBL" id="AP019779">
    <property type="protein sequence ID" value="BBL62193.1"/>
    <property type="molecule type" value="Genomic_DNA"/>
</dbReference>
<sequence>MDKQTFDNIINETGTIFRDIDVFSPNYLPDVYKYRDKQLYEMIRFSKGLKNGKLPQNMMLIGKYATGKTSTILKYFNLIEERFNNVICVHINCQINKTEYKIFTKIYKRFFGENIIVNGLSTFNIFEKIMKEIKKKDNILIVALDDFDFIKNDKELNKTLYNLLRVHETYNNVKISVVTISSQYKDVILSDSVVSSFYPVEINFPRYTYSQIFDILKNRCTSGFYSGVISEKIINLASDYTFERNDLRYGIKLLCKAGERAESYGSTKITEDCLY</sequence>
<evidence type="ECO:0000313" key="1">
    <source>
        <dbReference type="EMBL" id="BBL62193.1"/>
    </source>
</evidence>
<organism evidence="1 2">
    <name type="scientific">Methanobrevibacter arboriphilus</name>
    <dbReference type="NCBI Taxonomy" id="39441"/>
    <lineage>
        <taxon>Archaea</taxon>
        <taxon>Methanobacteriati</taxon>
        <taxon>Methanobacteriota</taxon>
        <taxon>Methanomada group</taxon>
        <taxon>Methanobacteria</taxon>
        <taxon>Methanobacteriales</taxon>
        <taxon>Methanobacteriaceae</taxon>
        <taxon>Methanobrevibacter</taxon>
    </lineage>
</organism>
<dbReference type="Proteomes" id="UP000825015">
    <property type="component" value="Chromosome"/>
</dbReference>
<gene>
    <name evidence="1" type="ORF">MarbSA_12330</name>
</gene>
<reference evidence="1" key="1">
    <citation type="submission" date="2019-06" db="EMBL/GenBank/DDBJ databases">
        <title>Complete genome sequence of Methanobrevibacter arboriphilus strain SA.</title>
        <authorList>
            <person name="Asakawa S."/>
        </authorList>
    </citation>
    <scope>NUCLEOTIDE SEQUENCE</scope>
    <source>
        <strain evidence="1">SA</strain>
    </source>
</reference>